<evidence type="ECO:0000313" key="2">
    <source>
        <dbReference type="Proteomes" id="UP000663874"/>
    </source>
</evidence>
<dbReference type="EMBL" id="CAJOBE010053125">
    <property type="protein sequence ID" value="CAF4363611.1"/>
    <property type="molecule type" value="Genomic_DNA"/>
</dbReference>
<feature type="non-terminal residue" evidence="1">
    <location>
        <position position="31"/>
    </location>
</feature>
<gene>
    <name evidence="1" type="ORF">FNK824_LOCUS42748</name>
</gene>
<evidence type="ECO:0000313" key="1">
    <source>
        <dbReference type="EMBL" id="CAF4363611.1"/>
    </source>
</evidence>
<protein>
    <submittedName>
        <fullName evidence="1">Uncharacterized protein</fullName>
    </submittedName>
</protein>
<name>A0A820LVX3_9BILA</name>
<organism evidence="1 2">
    <name type="scientific">Rotaria sordida</name>
    <dbReference type="NCBI Taxonomy" id="392033"/>
    <lineage>
        <taxon>Eukaryota</taxon>
        <taxon>Metazoa</taxon>
        <taxon>Spiralia</taxon>
        <taxon>Gnathifera</taxon>
        <taxon>Rotifera</taxon>
        <taxon>Eurotatoria</taxon>
        <taxon>Bdelloidea</taxon>
        <taxon>Philodinida</taxon>
        <taxon>Philodinidae</taxon>
        <taxon>Rotaria</taxon>
    </lineage>
</organism>
<comment type="caution">
    <text evidence="1">The sequence shown here is derived from an EMBL/GenBank/DDBJ whole genome shotgun (WGS) entry which is preliminary data.</text>
</comment>
<dbReference type="AlphaFoldDB" id="A0A820LVX3"/>
<dbReference type="Proteomes" id="UP000663874">
    <property type="component" value="Unassembled WGS sequence"/>
</dbReference>
<proteinExistence type="predicted"/>
<reference evidence="1" key="1">
    <citation type="submission" date="2021-02" db="EMBL/GenBank/DDBJ databases">
        <authorList>
            <person name="Nowell W R."/>
        </authorList>
    </citation>
    <scope>NUCLEOTIDE SEQUENCE</scope>
</reference>
<sequence length="31" mass="3453">MLKGTYNGRVFDERTVNFIAGEGCVHDIPRG</sequence>
<accession>A0A820LVX3</accession>